<evidence type="ECO:0000256" key="2">
    <source>
        <dbReference type="ARBA" id="ARBA00004651"/>
    </source>
</evidence>
<gene>
    <name evidence="15" type="primary">LOC108566159</name>
</gene>
<evidence type="ECO:0000256" key="6">
    <source>
        <dbReference type="ARBA" id="ARBA00022989"/>
    </source>
</evidence>
<keyword evidence="5 13" id="KW-0812">Transmembrane</keyword>
<dbReference type="PANTHER" id="PTHR11923:SF110">
    <property type="entry name" value="SCAVENGER RECEPTOR CLASS B MEMBER 1"/>
    <property type="match status" value="1"/>
</dbReference>
<dbReference type="GeneID" id="108566159"/>
<keyword evidence="6 13" id="KW-1133">Transmembrane helix</keyword>
<organism evidence="14 15">
    <name type="scientific">Nicrophorus vespilloides</name>
    <name type="common">Boreal carrion beetle</name>
    <dbReference type="NCBI Taxonomy" id="110193"/>
    <lineage>
        <taxon>Eukaryota</taxon>
        <taxon>Metazoa</taxon>
        <taxon>Ecdysozoa</taxon>
        <taxon>Arthropoda</taxon>
        <taxon>Hexapoda</taxon>
        <taxon>Insecta</taxon>
        <taxon>Pterygota</taxon>
        <taxon>Neoptera</taxon>
        <taxon>Endopterygota</taxon>
        <taxon>Coleoptera</taxon>
        <taxon>Polyphaga</taxon>
        <taxon>Staphyliniformia</taxon>
        <taxon>Silphidae</taxon>
        <taxon>Nicrophorinae</taxon>
        <taxon>Nicrophorus</taxon>
    </lineage>
</organism>
<evidence type="ECO:0000256" key="10">
    <source>
        <dbReference type="ARBA" id="ARBA00023180"/>
    </source>
</evidence>
<proteinExistence type="inferred from homology"/>
<evidence type="ECO:0000256" key="8">
    <source>
        <dbReference type="ARBA" id="ARBA00023157"/>
    </source>
</evidence>
<sequence>MFRSQSDMESGRIRTAPQRNFENNCQQIFNTKELLNKIQNTEVGPKYFELCGYELHIRQISVLIALFILFVASCSVGFIFWGTSIFQNAILSKLVISNESEAYQDWVSPTPTRFHIYIFNYTNVENVEAGYDDKLNVNELGPFIYEDRMERVNVKFSDDGNTVKFQEKHTFKFLPHLSKGRRQNDRIVVPNMPLLSAAAMSKDSFYLTRMAMSGLFRSLNAHPFVTLPIDRFVFGYDDDLYNLAKGVLALTKPLPFEKFGLLANRNGIAKDVTEIYTGKDDINKVGTIKSMAEKANYDHWLNEDCNNVDAVEGVLFSPKQIHNKAPVELLYKDICRKMPYSFEKEIKIMNNTIKAYRYTVDENVYGHPSIDNPSNQCYCDMEGGCPPHGLFNATKCAFGTPLFISKPHFYQADPSLFEAVTGLNPNPKNHQSFIDIHPFMSFTTQGWTRVQTNIQVKKSFGITQLSMFEDDMFLPIAWMEFGVDAKDLSDKAKQVIYDSTYLVNGIDMAFKIGSLLMGFITLLSIVLVIRGRTCRSIEKLGRTMTGESRLIATDQ</sequence>
<keyword evidence="9" id="KW-0675">Receptor</keyword>
<comment type="similarity">
    <text evidence="3">Belongs to the CD36 family.</text>
</comment>
<feature type="transmembrane region" description="Helical" evidence="13">
    <location>
        <begin position="508"/>
        <end position="529"/>
    </location>
</feature>
<keyword evidence="10" id="KW-0325">Glycoprotein</keyword>
<protein>
    <recommendedName>
        <fullName evidence="11">Scavenger receptor class B member 1</fullName>
    </recommendedName>
    <alternativeName>
        <fullName evidence="12">SR-BI</fullName>
    </alternativeName>
</protein>
<evidence type="ECO:0000313" key="14">
    <source>
        <dbReference type="Proteomes" id="UP000695000"/>
    </source>
</evidence>
<evidence type="ECO:0000313" key="15">
    <source>
        <dbReference type="RefSeq" id="XP_017781407.1"/>
    </source>
</evidence>
<keyword evidence="7 13" id="KW-0472">Membrane</keyword>
<keyword evidence="4" id="KW-1003">Cell membrane</keyword>
<keyword evidence="8" id="KW-1015">Disulfide bond</keyword>
<evidence type="ECO:0000256" key="13">
    <source>
        <dbReference type="SAM" id="Phobius"/>
    </source>
</evidence>
<dbReference type="PRINTS" id="PR01609">
    <property type="entry name" value="CD36FAMILY"/>
</dbReference>
<dbReference type="Proteomes" id="UP000695000">
    <property type="component" value="Unplaced"/>
</dbReference>
<evidence type="ECO:0000256" key="3">
    <source>
        <dbReference type="ARBA" id="ARBA00010532"/>
    </source>
</evidence>
<dbReference type="RefSeq" id="XP_017781407.1">
    <property type="nucleotide sequence ID" value="XM_017925918.1"/>
</dbReference>
<accession>A0ABM1N3K7</accession>
<name>A0ABM1N3K7_NICVS</name>
<reference evidence="15" key="1">
    <citation type="submission" date="2025-08" db="UniProtKB">
        <authorList>
            <consortium name="RefSeq"/>
        </authorList>
    </citation>
    <scope>IDENTIFICATION</scope>
    <source>
        <tissue evidence="15">Whole Larva</tissue>
    </source>
</reference>
<evidence type="ECO:0000256" key="1">
    <source>
        <dbReference type="ARBA" id="ARBA00004189"/>
    </source>
</evidence>
<evidence type="ECO:0000256" key="11">
    <source>
        <dbReference type="ARBA" id="ARBA00040821"/>
    </source>
</evidence>
<keyword evidence="14" id="KW-1185">Reference proteome</keyword>
<comment type="subcellular location">
    <subcellularLocation>
        <location evidence="2">Cell membrane</location>
        <topology evidence="2">Multi-pass membrane protein</topology>
    </subcellularLocation>
    <subcellularLocation>
        <location evidence="1">Membrane</location>
        <location evidence="1">Caveola</location>
        <topology evidence="1">Multi-pass membrane protein</topology>
    </subcellularLocation>
</comment>
<evidence type="ECO:0000256" key="4">
    <source>
        <dbReference type="ARBA" id="ARBA00022475"/>
    </source>
</evidence>
<dbReference type="InterPro" id="IPR002159">
    <property type="entry name" value="CD36_fam"/>
</dbReference>
<evidence type="ECO:0000256" key="12">
    <source>
        <dbReference type="ARBA" id="ARBA00042244"/>
    </source>
</evidence>
<dbReference type="Pfam" id="PF01130">
    <property type="entry name" value="CD36"/>
    <property type="match status" value="1"/>
</dbReference>
<feature type="transmembrane region" description="Helical" evidence="13">
    <location>
        <begin position="62"/>
        <end position="82"/>
    </location>
</feature>
<evidence type="ECO:0000256" key="7">
    <source>
        <dbReference type="ARBA" id="ARBA00023136"/>
    </source>
</evidence>
<evidence type="ECO:0000256" key="9">
    <source>
        <dbReference type="ARBA" id="ARBA00023170"/>
    </source>
</evidence>
<dbReference type="PANTHER" id="PTHR11923">
    <property type="entry name" value="SCAVENGER RECEPTOR CLASS B TYPE-1 SR-B1"/>
    <property type="match status" value="1"/>
</dbReference>
<evidence type="ECO:0000256" key="5">
    <source>
        <dbReference type="ARBA" id="ARBA00022692"/>
    </source>
</evidence>